<gene>
    <name evidence="9" type="ORF">CTDIVETGP_1475</name>
</gene>
<dbReference type="InterPro" id="IPR004776">
    <property type="entry name" value="Mem_transp_PIN-like"/>
</dbReference>
<keyword evidence="7 8" id="KW-0472">Membrane</keyword>
<accession>W6N5N9</accession>
<feature type="transmembrane region" description="Helical" evidence="8">
    <location>
        <begin position="127"/>
        <end position="149"/>
    </location>
</feature>
<dbReference type="Gene3D" id="1.20.1530.20">
    <property type="match status" value="1"/>
</dbReference>
<proteinExistence type="inferred from homology"/>
<dbReference type="AlphaFoldDB" id="W6N5N9"/>
<dbReference type="GO" id="GO:0005886">
    <property type="term" value="C:plasma membrane"/>
    <property type="evidence" value="ECO:0007669"/>
    <property type="project" value="UniProtKB-SubCell"/>
</dbReference>
<evidence type="ECO:0000313" key="10">
    <source>
        <dbReference type="Proteomes" id="UP000019482"/>
    </source>
</evidence>
<name>W6N5N9_CLOTY</name>
<dbReference type="Pfam" id="PF03547">
    <property type="entry name" value="Mem_trans"/>
    <property type="match status" value="2"/>
</dbReference>
<keyword evidence="10" id="KW-1185">Reference proteome</keyword>
<keyword evidence="4" id="KW-1003">Cell membrane</keyword>
<dbReference type="Proteomes" id="UP000019482">
    <property type="component" value="Unassembled WGS sequence"/>
</dbReference>
<dbReference type="EMBL" id="CBXI010000023">
    <property type="protein sequence ID" value="CDL91405.1"/>
    <property type="molecule type" value="Genomic_DNA"/>
</dbReference>
<dbReference type="PANTHER" id="PTHR36838">
    <property type="entry name" value="AUXIN EFFLUX CARRIER FAMILY PROTEIN"/>
    <property type="match status" value="1"/>
</dbReference>
<feature type="transmembrane region" description="Helical" evidence="8">
    <location>
        <begin position="284"/>
        <end position="304"/>
    </location>
</feature>
<reference evidence="9 10" key="1">
    <citation type="journal article" date="2015" name="Genome Announc.">
        <title>Draft Genome Sequence of Clostridium tyrobutyricum Strain DIVETGP, Isolated from Cow's Milk for Grana Padano Production.</title>
        <authorList>
            <person name="Soggiu A."/>
            <person name="Piras C."/>
            <person name="Gaiarsa S."/>
            <person name="Sassera D."/>
            <person name="Roncada P."/>
            <person name="Bendixen E."/>
            <person name="Brasca M."/>
            <person name="Bonizzi L."/>
        </authorList>
    </citation>
    <scope>NUCLEOTIDE SEQUENCE [LARGE SCALE GENOMIC DNA]</scope>
    <source>
        <strain evidence="9 10">DIVETGP</strain>
    </source>
</reference>
<comment type="caution">
    <text evidence="9">The sequence shown here is derived from an EMBL/GenBank/DDBJ whole genome shotgun (WGS) entry which is preliminary data.</text>
</comment>
<feature type="transmembrane region" description="Helical" evidence="8">
    <location>
        <begin position="193"/>
        <end position="211"/>
    </location>
</feature>
<comment type="similarity">
    <text evidence="2">Belongs to the auxin efflux carrier (TC 2.A.69) family.</text>
</comment>
<dbReference type="GO" id="GO:0055085">
    <property type="term" value="P:transmembrane transport"/>
    <property type="evidence" value="ECO:0007669"/>
    <property type="project" value="InterPro"/>
</dbReference>
<sequence length="306" mass="34174">MMKSLIVFRQIIILFLIIGVGYYASKKGIIDEKMNKGLSDFIVRITLPLLILSSFKGNYSPDMMSIIIKILVFTVLIFIFSIIISNLLNIKISWGKKSIAVFTGIFSNCGFIGFSILNIVYGQKGILYASIFNLVYNLFVWTFGVRFFAKKTTDENILKKIFMNPNIISVLIGLILIVFSISIPPIFENFCTVVGGMTTPLSMIVIGSILTQVEIKEIFKDFSLYYISLLRLLIIPFLIYLILTLLKVDNLVKSIIVISEAMPAATLCPILAQSYGGNVKYASQAVFITTLVSIITIPLVITLLNI</sequence>
<evidence type="ECO:0000256" key="6">
    <source>
        <dbReference type="ARBA" id="ARBA00022989"/>
    </source>
</evidence>
<dbReference type="InterPro" id="IPR038770">
    <property type="entry name" value="Na+/solute_symporter_sf"/>
</dbReference>
<protein>
    <submittedName>
        <fullName evidence="9">Predicted permease</fullName>
    </submittedName>
</protein>
<keyword evidence="5 8" id="KW-0812">Transmembrane</keyword>
<feature type="transmembrane region" description="Helical" evidence="8">
    <location>
        <begin position="100"/>
        <end position="121"/>
    </location>
</feature>
<feature type="transmembrane region" description="Helical" evidence="8">
    <location>
        <begin position="223"/>
        <end position="243"/>
    </location>
</feature>
<evidence type="ECO:0000256" key="8">
    <source>
        <dbReference type="SAM" id="Phobius"/>
    </source>
</evidence>
<keyword evidence="6 8" id="KW-1133">Transmembrane helix</keyword>
<evidence type="ECO:0000313" key="9">
    <source>
        <dbReference type="EMBL" id="CDL91405.1"/>
    </source>
</evidence>
<keyword evidence="3" id="KW-0813">Transport</keyword>
<organism evidence="9 10">
    <name type="scientific">Clostridium tyrobutyricum DIVETGP</name>
    <dbReference type="NCBI Taxonomy" id="1408889"/>
    <lineage>
        <taxon>Bacteria</taxon>
        <taxon>Bacillati</taxon>
        <taxon>Bacillota</taxon>
        <taxon>Clostridia</taxon>
        <taxon>Eubacteriales</taxon>
        <taxon>Clostridiaceae</taxon>
        <taxon>Clostridium</taxon>
    </lineage>
</organism>
<evidence type="ECO:0000256" key="7">
    <source>
        <dbReference type="ARBA" id="ARBA00023136"/>
    </source>
</evidence>
<evidence type="ECO:0000256" key="3">
    <source>
        <dbReference type="ARBA" id="ARBA00022448"/>
    </source>
</evidence>
<comment type="subcellular location">
    <subcellularLocation>
        <location evidence="1">Cell membrane</location>
        <topology evidence="1">Multi-pass membrane protein</topology>
    </subcellularLocation>
</comment>
<dbReference type="PANTHER" id="PTHR36838:SF1">
    <property type="entry name" value="SLR1864 PROTEIN"/>
    <property type="match status" value="1"/>
</dbReference>
<evidence type="ECO:0000256" key="1">
    <source>
        <dbReference type="ARBA" id="ARBA00004651"/>
    </source>
</evidence>
<evidence type="ECO:0000256" key="2">
    <source>
        <dbReference type="ARBA" id="ARBA00010145"/>
    </source>
</evidence>
<feature type="transmembrane region" description="Helical" evidence="8">
    <location>
        <begin position="6"/>
        <end position="25"/>
    </location>
</feature>
<evidence type="ECO:0000256" key="4">
    <source>
        <dbReference type="ARBA" id="ARBA00022475"/>
    </source>
</evidence>
<feature type="transmembrane region" description="Helical" evidence="8">
    <location>
        <begin position="161"/>
        <end position="187"/>
    </location>
</feature>
<feature type="transmembrane region" description="Helical" evidence="8">
    <location>
        <begin position="67"/>
        <end position="88"/>
    </location>
</feature>
<evidence type="ECO:0000256" key="5">
    <source>
        <dbReference type="ARBA" id="ARBA00022692"/>
    </source>
</evidence>